<dbReference type="PANTHER" id="PTHR12526:SF510">
    <property type="entry name" value="D-INOSITOL 3-PHOSPHATE GLYCOSYLTRANSFERASE"/>
    <property type="match status" value="1"/>
</dbReference>
<dbReference type="InterPro" id="IPR028098">
    <property type="entry name" value="Glyco_trans_4-like_N"/>
</dbReference>
<comment type="caution">
    <text evidence="10">The sequence shown here is derived from an EMBL/GenBank/DDBJ whole genome shotgun (WGS) entry which is preliminary data.</text>
</comment>
<feature type="binding site" evidence="7">
    <location>
        <position position="343"/>
    </location>
    <ligand>
        <name>UDP-N-acetyl-alpha-D-glucosamine</name>
        <dbReference type="ChEBI" id="CHEBI:57705"/>
    </ligand>
</feature>
<evidence type="ECO:0000256" key="6">
    <source>
        <dbReference type="ARBA" id="ARBA00048131"/>
    </source>
</evidence>
<feature type="binding site" evidence="7">
    <location>
        <position position="325"/>
    </location>
    <ligand>
        <name>Mg(2+)</name>
        <dbReference type="ChEBI" id="CHEBI:18420"/>
    </ligand>
</feature>
<evidence type="ECO:0000256" key="7">
    <source>
        <dbReference type="HAMAP-Rule" id="MF_01695"/>
    </source>
</evidence>
<dbReference type="EMBL" id="WBMT01000008">
    <property type="protein sequence ID" value="KAB2347940.1"/>
    <property type="molecule type" value="Genomic_DNA"/>
</dbReference>
<name>A0A6H9Z3L3_9ACTN</name>
<comment type="subunit">
    <text evidence="7">Homodimer.</text>
</comment>
<feature type="binding site" evidence="7">
    <location>
        <position position="83"/>
    </location>
    <ligand>
        <name>1D-myo-inositol 3-phosphate</name>
        <dbReference type="ChEBI" id="CHEBI:58401"/>
    </ligand>
</feature>
<keyword evidence="4 7" id="KW-0479">Metal-binding</keyword>
<protein>
    <recommendedName>
        <fullName evidence="7">D-inositol-3-phosphate glycosyltransferase</fullName>
        <ecNumber evidence="7">2.4.1.250</ecNumber>
    </recommendedName>
    <alternativeName>
        <fullName evidence="7">N-acetylglucosamine-inositol-phosphate N-acetylglucosaminyltransferase</fullName>
        <shortName evidence="7">GlcNAc-Ins-P N-acetylglucosaminyltransferase</shortName>
    </alternativeName>
</protein>
<dbReference type="PANTHER" id="PTHR12526">
    <property type="entry name" value="GLYCOSYLTRANSFERASE"/>
    <property type="match status" value="1"/>
</dbReference>
<dbReference type="InterPro" id="IPR001296">
    <property type="entry name" value="Glyco_trans_1"/>
</dbReference>
<dbReference type="InterPro" id="IPR017814">
    <property type="entry name" value="Mycothiol_biosynthesis_MshA"/>
</dbReference>
<feature type="binding site" evidence="7">
    <location>
        <begin position="25"/>
        <end position="30"/>
    </location>
    <ligand>
        <name>1D-myo-inositol 3-phosphate</name>
        <dbReference type="ChEBI" id="CHEBI:58401"/>
    </ligand>
</feature>
<feature type="binding site" evidence="7">
    <location>
        <position position="28"/>
    </location>
    <ligand>
        <name>UDP-N-acetyl-alpha-D-glucosamine</name>
        <dbReference type="ChEBI" id="CHEBI:57705"/>
    </ligand>
</feature>
<feature type="binding site" evidence="7">
    <location>
        <position position="116"/>
    </location>
    <ligand>
        <name>1D-myo-inositol 3-phosphate</name>
        <dbReference type="ChEBI" id="CHEBI:58401"/>
    </ligand>
</feature>
<dbReference type="GO" id="GO:0000287">
    <property type="term" value="F:magnesium ion binding"/>
    <property type="evidence" value="ECO:0007669"/>
    <property type="project" value="UniProtKB-UniRule"/>
</dbReference>
<feature type="domain" description="Glycosyltransferase subfamily 4-like N-terminal" evidence="9">
    <location>
        <begin position="27"/>
        <end position="202"/>
    </location>
</feature>
<feature type="binding site" evidence="7">
    <location>
        <position position="349"/>
    </location>
    <ligand>
        <name>Mg(2+)</name>
        <dbReference type="ChEBI" id="CHEBI:18420"/>
    </ligand>
</feature>
<keyword evidence="11" id="KW-1185">Reference proteome</keyword>
<feature type="binding site" evidence="7">
    <location>
        <position position="323"/>
    </location>
    <ligand>
        <name>Mg(2+)</name>
        <dbReference type="ChEBI" id="CHEBI:18420"/>
    </ligand>
</feature>
<sequence length="459" mass="48726">MARRVNRVATISVHTSPLDQPGTGDAGGMNVYVVEVAKRLAARGIEVDIFTRATCRALPPIVELAPGVLVRNVVAGPFEELDKTELPAELCGFTSGVLRAEASYDPGHYDLLHTHYWLSGQAGWAAKRRWGVPLVHSMHTMAKVKNAALAEGDTPEPAARVLGEEQVVESADQLVANTAKEARELIELYGAEPGRVATVNPGVDLSLFRPESALLSRSTGLLPHRTGPARRRLGLPRDAYVLLFVGRIQPLKAPDVLLHAAARMLKDDPSLRSKLVVAVVGGPSGSGRSRPEGLQRLAAELGISDVVRFEPPSPQDELADWYRAADVTVVPSHNESFGLVAVESQACGTPVVAAAVGGLCTAVKDGESGVLISGHDPADYARVLRRLHAEPGLHARLARGAVRHAQSFGWDSTVDRLLEVYTGALTMFPTGRHRLAPEVPVLSAASPAASPTASAEVSA</sequence>
<dbReference type="Pfam" id="PF00534">
    <property type="entry name" value="Glycos_transf_1"/>
    <property type="match status" value="1"/>
</dbReference>
<reference evidence="10 11" key="1">
    <citation type="submission" date="2019-09" db="EMBL/GenBank/DDBJ databases">
        <title>Actinomadura physcomitrii sp. nov., a novel actinomycete isolated from moss [Physcomitrium sphaericum (Ludw) Fuernr].</title>
        <authorList>
            <person name="Zhuang X."/>
            <person name="Liu C."/>
        </authorList>
    </citation>
    <scope>NUCLEOTIDE SEQUENCE [LARGE SCALE GENOMIC DNA]</scope>
    <source>
        <strain evidence="10 11">HMC1</strain>
    </source>
</reference>
<comment type="function">
    <text evidence="7">Catalyzes the transfer of a N-acetyl-glucosamine moiety to 1D-myo-inositol 3-phosphate to produce 1D-myo-inositol 2-acetamido-2-deoxy-glucopyranoside 3-phosphate in the mycothiol biosynthesis pathway.</text>
</comment>
<feature type="binding site" evidence="7">
    <location>
        <position position="14"/>
    </location>
    <ligand>
        <name>1D-myo-inositol 3-phosphate</name>
        <dbReference type="ChEBI" id="CHEBI:58401"/>
    </ligand>
</feature>
<feature type="binding site" evidence="7">
    <location>
        <position position="160"/>
    </location>
    <ligand>
        <name>1D-myo-inositol 3-phosphate</name>
        <dbReference type="ChEBI" id="CHEBI:58401"/>
    </ligand>
</feature>
<feature type="binding site" evidence="7">
    <location>
        <position position="335"/>
    </location>
    <ligand>
        <name>UDP-N-acetyl-alpha-D-glucosamine</name>
        <dbReference type="ChEBI" id="CHEBI:57705"/>
    </ligand>
</feature>
<comment type="similarity">
    <text evidence="1 7">Belongs to the glycosyltransferase group 1 family. MshA subfamily.</text>
</comment>
<dbReference type="NCBIfam" id="TIGR03449">
    <property type="entry name" value="mycothiol_MshA"/>
    <property type="match status" value="1"/>
</dbReference>
<feature type="binding site" evidence="7">
    <location>
        <position position="322"/>
    </location>
    <ligand>
        <name>Mg(2+)</name>
        <dbReference type="ChEBI" id="CHEBI:18420"/>
    </ligand>
</feature>
<feature type="domain" description="Glycosyl transferase family 1" evidence="8">
    <location>
        <begin position="230"/>
        <end position="401"/>
    </location>
</feature>
<keyword evidence="2 7" id="KW-0328">Glycosyltransferase</keyword>
<dbReference type="SUPFAM" id="SSF53756">
    <property type="entry name" value="UDP-Glycosyltransferase/glycogen phosphorylase"/>
    <property type="match status" value="1"/>
</dbReference>
<dbReference type="Proteomes" id="UP000468735">
    <property type="component" value="Unassembled WGS sequence"/>
</dbReference>
<feature type="binding site" evidence="7">
    <location>
        <position position="247"/>
    </location>
    <ligand>
        <name>UDP-N-acetyl-alpha-D-glucosamine</name>
        <dbReference type="ChEBI" id="CHEBI:57705"/>
    </ligand>
</feature>
<dbReference type="RefSeq" id="WP_151561577.1">
    <property type="nucleotide sequence ID" value="NZ_WBMT01000008.1"/>
</dbReference>
<evidence type="ECO:0000256" key="2">
    <source>
        <dbReference type="ARBA" id="ARBA00022676"/>
    </source>
</evidence>
<evidence type="ECO:0000256" key="3">
    <source>
        <dbReference type="ARBA" id="ARBA00022679"/>
    </source>
</evidence>
<gene>
    <name evidence="7 10" type="primary">mshA</name>
    <name evidence="10" type="ORF">F8566_18845</name>
</gene>
<evidence type="ECO:0000313" key="10">
    <source>
        <dbReference type="EMBL" id="KAB2347940.1"/>
    </source>
</evidence>
<accession>A0A6H9Z3L3</accession>
<dbReference type="HAMAP" id="MF_01695">
    <property type="entry name" value="MshA"/>
    <property type="match status" value="1"/>
</dbReference>
<dbReference type="Gene3D" id="3.40.50.2000">
    <property type="entry name" value="Glycogen Phosphorylase B"/>
    <property type="match status" value="2"/>
</dbReference>
<dbReference type="GO" id="GO:0010125">
    <property type="term" value="P:mycothiol biosynthetic process"/>
    <property type="evidence" value="ECO:0007669"/>
    <property type="project" value="UniProtKB-UniRule"/>
</dbReference>
<evidence type="ECO:0000259" key="8">
    <source>
        <dbReference type="Pfam" id="PF00534"/>
    </source>
</evidence>
<dbReference type="CDD" id="cd03800">
    <property type="entry name" value="GT4_sucrose_synthase"/>
    <property type="match status" value="1"/>
</dbReference>
<dbReference type="GO" id="GO:0008375">
    <property type="term" value="F:acetylglucosaminyltransferase activity"/>
    <property type="evidence" value="ECO:0007669"/>
    <property type="project" value="UniProtKB-UniRule"/>
</dbReference>
<comment type="catalytic activity">
    <reaction evidence="6 7">
        <text>1D-myo-inositol 3-phosphate + UDP-N-acetyl-alpha-D-glucosamine = 1D-myo-inositol 2-acetamido-2-deoxy-alpha-D-glucopyranoside 3-phosphate + UDP + H(+)</text>
        <dbReference type="Rhea" id="RHEA:26188"/>
        <dbReference type="ChEBI" id="CHEBI:15378"/>
        <dbReference type="ChEBI" id="CHEBI:57705"/>
        <dbReference type="ChEBI" id="CHEBI:58223"/>
        <dbReference type="ChEBI" id="CHEBI:58401"/>
        <dbReference type="ChEBI" id="CHEBI:58892"/>
        <dbReference type="EC" id="2.4.1.250"/>
    </reaction>
</comment>
<feature type="binding site" evidence="7">
    <location>
        <position position="252"/>
    </location>
    <ligand>
        <name>UDP-N-acetyl-alpha-D-glucosamine</name>
        <dbReference type="ChEBI" id="CHEBI:57705"/>
    </ligand>
</feature>
<evidence type="ECO:0000256" key="1">
    <source>
        <dbReference type="ARBA" id="ARBA00008449"/>
    </source>
</evidence>
<evidence type="ECO:0000256" key="4">
    <source>
        <dbReference type="ARBA" id="ARBA00022723"/>
    </source>
</evidence>
<evidence type="ECO:0000259" key="9">
    <source>
        <dbReference type="Pfam" id="PF13579"/>
    </source>
</evidence>
<proteinExistence type="inferred from homology"/>
<evidence type="ECO:0000256" key="5">
    <source>
        <dbReference type="ARBA" id="ARBA00022842"/>
    </source>
</evidence>
<feature type="binding site" evidence="7">
    <location>
        <position position="140"/>
    </location>
    <ligand>
        <name>1D-myo-inositol 3-phosphate</name>
        <dbReference type="ChEBI" id="CHEBI:58401"/>
    </ligand>
</feature>
<dbReference type="AlphaFoldDB" id="A0A6H9Z3L3"/>
<evidence type="ECO:0000313" key="11">
    <source>
        <dbReference type="Proteomes" id="UP000468735"/>
    </source>
</evidence>
<comment type="caution">
    <text evidence="7">Lacks conserved residue(s) required for the propagation of feature annotation.</text>
</comment>
<dbReference type="GO" id="GO:0102710">
    <property type="term" value="F:D-inositol-3-phosphate glycosyltransferase activity"/>
    <property type="evidence" value="ECO:0007669"/>
    <property type="project" value="UniProtKB-EC"/>
</dbReference>
<keyword evidence="3 7" id="KW-0808">Transferase</keyword>
<dbReference type="EC" id="2.4.1.250" evidence="7"/>
<organism evidence="10 11">
    <name type="scientific">Actinomadura rudentiformis</name>
    <dbReference type="NCBI Taxonomy" id="359158"/>
    <lineage>
        <taxon>Bacteria</taxon>
        <taxon>Bacillati</taxon>
        <taxon>Actinomycetota</taxon>
        <taxon>Actinomycetes</taxon>
        <taxon>Streptosporangiales</taxon>
        <taxon>Thermomonosporaceae</taxon>
        <taxon>Actinomadura</taxon>
    </lineage>
</organism>
<feature type="binding site" evidence="7">
    <location>
        <begin position="20"/>
        <end position="21"/>
    </location>
    <ligand>
        <name>UDP-N-acetyl-alpha-D-glucosamine</name>
        <dbReference type="ChEBI" id="CHEBI:57705"/>
    </ligand>
</feature>
<dbReference type="Pfam" id="PF13579">
    <property type="entry name" value="Glyco_trans_4_4"/>
    <property type="match status" value="1"/>
</dbReference>
<keyword evidence="5 7" id="KW-0460">Magnesium</keyword>
<dbReference type="OrthoDB" id="9810929at2"/>